<sequence>MVKERKLAIPKTTAFICTLPEGTQNIIRDDLKQHAREHHYILIWDRDAKDYEAMTRRFCDISDIYKDTQLEFCEVGEDIEAYERSQQREIVLKLKDIDAEKLSKVSGRVGISVSELLNNFVSDLIGGERTNGSDERMFANRWFERCWFSLDMYKNFLSFLVEMEYVDRALELWDELEDYKQQDDLDKYDFREKEWLQEELDKLFQEYKELNADYSDSFDNEMKNVLAWKEERDKIMGRSNDHMSKSR</sequence>
<proteinExistence type="predicted"/>
<dbReference type="Proteomes" id="UP000289794">
    <property type="component" value="Chromosome"/>
</dbReference>
<name>A0A4P6LV15_9FIRM</name>
<accession>A0A4P6LV15</accession>
<dbReference type="RefSeq" id="WP_130180311.1">
    <property type="nucleotide sequence ID" value="NZ_CP035945.1"/>
</dbReference>
<protein>
    <submittedName>
        <fullName evidence="1">Uncharacterized protein</fullName>
    </submittedName>
</protein>
<reference evidence="1 2" key="1">
    <citation type="submission" date="2019-01" db="EMBL/GenBank/DDBJ databases">
        <title>PMF-metabolizing Aryl O-demethylase.</title>
        <authorList>
            <person name="Kim M."/>
        </authorList>
    </citation>
    <scope>NUCLEOTIDE SEQUENCE [LARGE SCALE GENOMIC DNA]</scope>
    <source>
        <strain evidence="1 2">PMF1</strain>
    </source>
</reference>
<evidence type="ECO:0000313" key="1">
    <source>
        <dbReference type="EMBL" id="QBE95939.1"/>
    </source>
</evidence>
<dbReference type="AlphaFoldDB" id="A0A4P6LV15"/>
<evidence type="ECO:0000313" key="2">
    <source>
        <dbReference type="Proteomes" id="UP000289794"/>
    </source>
</evidence>
<organism evidence="1 2">
    <name type="scientific">Blautia producta</name>
    <dbReference type="NCBI Taxonomy" id="33035"/>
    <lineage>
        <taxon>Bacteria</taxon>
        <taxon>Bacillati</taxon>
        <taxon>Bacillota</taxon>
        <taxon>Clostridia</taxon>
        <taxon>Lachnospirales</taxon>
        <taxon>Lachnospiraceae</taxon>
        <taxon>Blautia</taxon>
    </lineage>
</organism>
<dbReference type="EMBL" id="CP035945">
    <property type="protein sequence ID" value="QBE95939.1"/>
    <property type="molecule type" value="Genomic_DNA"/>
</dbReference>
<dbReference type="KEGG" id="bpro:PMF13cell1_01465"/>
<gene>
    <name evidence="1" type="ORF">PMF13cell1_01465</name>
</gene>